<dbReference type="InterPro" id="IPR013249">
    <property type="entry name" value="RNA_pol_sigma70_r4_t2"/>
</dbReference>
<dbReference type="AlphaFoldDB" id="A0A382NVA7"/>
<comment type="similarity">
    <text evidence="1">Belongs to the sigma-70 factor family. ECF subfamily.</text>
</comment>
<dbReference type="InterPro" id="IPR013324">
    <property type="entry name" value="RNA_pol_sigma_r3/r4-like"/>
</dbReference>
<evidence type="ECO:0008006" key="9">
    <source>
        <dbReference type="Google" id="ProtNLM"/>
    </source>
</evidence>
<keyword evidence="4" id="KW-0238">DNA-binding</keyword>
<dbReference type="PANTHER" id="PTHR43133">
    <property type="entry name" value="RNA POLYMERASE ECF-TYPE SIGMA FACTO"/>
    <property type="match status" value="1"/>
</dbReference>
<evidence type="ECO:0000256" key="2">
    <source>
        <dbReference type="ARBA" id="ARBA00023015"/>
    </source>
</evidence>
<feature type="domain" description="RNA polymerase sigma-70 region 2" evidence="6">
    <location>
        <begin position="27"/>
        <end position="86"/>
    </location>
</feature>
<dbReference type="InterPro" id="IPR013325">
    <property type="entry name" value="RNA_pol_sigma_r2"/>
</dbReference>
<keyword evidence="2" id="KW-0805">Transcription regulation</keyword>
<dbReference type="GO" id="GO:0003677">
    <property type="term" value="F:DNA binding"/>
    <property type="evidence" value="ECO:0007669"/>
    <property type="project" value="UniProtKB-KW"/>
</dbReference>
<dbReference type="InterPro" id="IPR036388">
    <property type="entry name" value="WH-like_DNA-bd_sf"/>
</dbReference>
<name>A0A382NVA7_9ZZZZ</name>
<dbReference type="Gene3D" id="1.10.1740.10">
    <property type="match status" value="1"/>
</dbReference>
<feature type="domain" description="RNA polymerase sigma factor 70 region 4 type 2" evidence="7">
    <location>
        <begin position="129"/>
        <end position="178"/>
    </location>
</feature>
<organism evidence="8">
    <name type="scientific">marine metagenome</name>
    <dbReference type="NCBI Taxonomy" id="408172"/>
    <lineage>
        <taxon>unclassified sequences</taxon>
        <taxon>metagenomes</taxon>
        <taxon>ecological metagenomes</taxon>
    </lineage>
</organism>
<protein>
    <recommendedName>
        <fullName evidence="9">RNA polymerase sigma-70 region 2 domain-containing protein</fullName>
    </recommendedName>
</protein>
<dbReference type="InterPro" id="IPR039425">
    <property type="entry name" value="RNA_pol_sigma-70-like"/>
</dbReference>
<evidence type="ECO:0000313" key="8">
    <source>
        <dbReference type="EMBL" id="SVC63501.1"/>
    </source>
</evidence>
<evidence type="ECO:0000256" key="3">
    <source>
        <dbReference type="ARBA" id="ARBA00023082"/>
    </source>
</evidence>
<proteinExistence type="inferred from homology"/>
<gene>
    <name evidence="8" type="ORF">METZ01_LOCUS316355</name>
</gene>
<evidence type="ECO:0000256" key="1">
    <source>
        <dbReference type="ARBA" id="ARBA00010641"/>
    </source>
</evidence>
<dbReference type="Gene3D" id="1.10.10.10">
    <property type="entry name" value="Winged helix-like DNA-binding domain superfamily/Winged helix DNA-binding domain"/>
    <property type="match status" value="1"/>
</dbReference>
<dbReference type="Pfam" id="PF08281">
    <property type="entry name" value="Sigma70_r4_2"/>
    <property type="match status" value="1"/>
</dbReference>
<dbReference type="SUPFAM" id="SSF88659">
    <property type="entry name" value="Sigma3 and sigma4 domains of RNA polymerase sigma factors"/>
    <property type="match status" value="1"/>
</dbReference>
<accession>A0A382NVA7</accession>
<dbReference type="SUPFAM" id="SSF88946">
    <property type="entry name" value="Sigma2 domain of RNA polymerase sigma factors"/>
    <property type="match status" value="1"/>
</dbReference>
<evidence type="ECO:0000259" key="7">
    <source>
        <dbReference type="Pfam" id="PF08281"/>
    </source>
</evidence>
<dbReference type="GO" id="GO:0016987">
    <property type="term" value="F:sigma factor activity"/>
    <property type="evidence" value="ECO:0007669"/>
    <property type="project" value="UniProtKB-KW"/>
</dbReference>
<dbReference type="Pfam" id="PF04542">
    <property type="entry name" value="Sigma70_r2"/>
    <property type="match status" value="1"/>
</dbReference>
<keyword evidence="5" id="KW-0804">Transcription</keyword>
<dbReference type="NCBIfam" id="TIGR02937">
    <property type="entry name" value="sigma70-ECF"/>
    <property type="match status" value="1"/>
</dbReference>
<dbReference type="InterPro" id="IPR014284">
    <property type="entry name" value="RNA_pol_sigma-70_dom"/>
</dbReference>
<dbReference type="PANTHER" id="PTHR43133:SF8">
    <property type="entry name" value="RNA POLYMERASE SIGMA FACTOR HI_1459-RELATED"/>
    <property type="match status" value="1"/>
</dbReference>
<evidence type="ECO:0000259" key="6">
    <source>
        <dbReference type="Pfam" id="PF04542"/>
    </source>
</evidence>
<dbReference type="InterPro" id="IPR007627">
    <property type="entry name" value="RNA_pol_sigma70_r2"/>
</dbReference>
<dbReference type="GO" id="GO:0006352">
    <property type="term" value="P:DNA-templated transcription initiation"/>
    <property type="evidence" value="ECO:0007669"/>
    <property type="project" value="InterPro"/>
</dbReference>
<keyword evidence="3" id="KW-0731">Sigma factor</keyword>
<sequence length="189" mass="21681">MSLPVAEPSQMRSSKPPTLEELFGELEGPLLLYAMKLVQNHETAQDLVQDAFLRLHPRLTEVEQPKAWLYRTVHNLAMNHHRKYSRIVPFRQEGEEGEAYRATGPAEPIDEEPLPDQRIEHLENVGLAMLCLNKLDEVARNIVRLKFVEELSYKEISERTGLKVGNVGYKLHHALKHLAYELEQNGVTP</sequence>
<dbReference type="CDD" id="cd06171">
    <property type="entry name" value="Sigma70_r4"/>
    <property type="match status" value="1"/>
</dbReference>
<dbReference type="EMBL" id="UINC01102127">
    <property type="protein sequence ID" value="SVC63501.1"/>
    <property type="molecule type" value="Genomic_DNA"/>
</dbReference>
<evidence type="ECO:0000256" key="5">
    <source>
        <dbReference type="ARBA" id="ARBA00023163"/>
    </source>
</evidence>
<reference evidence="8" key="1">
    <citation type="submission" date="2018-05" db="EMBL/GenBank/DDBJ databases">
        <authorList>
            <person name="Lanie J.A."/>
            <person name="Ng W.-L."/>
            <person name="Kazmierczak K.M."/>
            <person name="Andrzejewski T.M."/>
            <person name="Davidsen T.M."/>
            <person name="Wayne K.J."/>
            <person name="Tettelin H."/>
            <person name="Glass J.I."/>
            <person name="Rusch D."/>
            <person name="Podicherti R."/>
            <person name="Tsui H.-C.T."/>
            <person name="Winkler M.E."/>
        </authorList>
    </citation>
    <scope>NUCLEOTIDE SEQUENCE</scope>
</reference>
<evidence type="ECO:0000256" key="4">
    <source>
        <dbReference type="ARBA" id="ARBA00023125"/>
    </source>
</evidence>